<dbReference type="Pfam" id="PF02517">
    <property type="entry name" value="Rce1-like"/>
    <property type="match status" value="1"/>
</dbReference>
<dbReference type="PANTHER" id="PTHR36435:SF6">
    <property type="entry name" value="ABORTIVE INFECTION PROTEIN"/>
    <property type="match status" value="1"/>
</dbReference>
<proteinExistence type="predicted"/>
<dbReference type="InterPro" id="IPR003675">
    <property type="entry name" value="Rce1/LyrA-like_dom"/>
</dbReference>
<feature type="transmembrane region" description="Helical" evidence="1">
    <location>
        <begin position="212"/>
        <end position="233"/>
    </location>
</feature>
<dbReference type="GO" id="GO:0006508">
    <property type="term" value="P:proteolysis"/>
    <property type="evidence" value="ECO:0007669"/>
    <property type="project" value="UniProtKB-KW"/>
</dbReference>
<dbReference type="PANTHER" id="PTHR36435">
    <property type="entry name" value="SLR1288 PROTEIN"/>
    <property type="match status" value="1"/>
</dbReference>
<gene>
    <name evidence="3" type="ORF">EK386_11675</name>
</gene>
<keyword evidence="4" id="KW-1185">Reference proteome</keyword>
<keyword evidence="1" id="KW-0472">Membrane</keyword>
<accession>A0A3S0PP67</accession>
<feature type="transmembrane region" description="Helical" evidence="1">
    <location>
        <begin position="160"/>
        <end position="183"/>
    </location>
</feature>
<protein>
    <submittedName>
        <fullName evidence="3">CPBP family intramembrane metalloprotease</fullName>
    </submittedName>
</protein>
<evidence type="ECO:0000259" key="2">
    <source>
        <dbReference type="Pfam" id="PF02517"/>
    </source>
</evidence>
<dbReference type="AlphaFoldDB" id="A0A3S0PP67"/>
<keyword evidence="3" id="KW-0645">Protease</keyword>
<dbReference type="GO" id="GO:0004175">
    <property type="term" value="F:endopeptidase activity"/>
    <property type="evidence" value="ECO:0007669"/>
    <property type="project" value="UniProtKB-ARBA"/>
</dbReference>
<evidence type="ECO:0000256" key="1">
    <source>
        <dbReference type="SAM" id="Phobius"/>
    </source>
</evidence>
<keyword evidence="1" id="KW-0812">Transmembrane</keyword>
<dbReference type="InterPro" id="IPR052710">
    <property type="entry name" value="CAAX_protease"/>
</dbReference>
<feature type="transmembrane region" description="Helical" evidence="1">
    <location>
        <begin position="189"/>
        <end position="207"/>
    </location>
</feature>
<keyword evidence="3" id="KW-0378">Hydrolase</keyword>
<feature type="transmembrane region" description="Helical" evidence="1">
    <location>
        <begin position="12"/>
        <end position="32"/>
    </location>
</feature>
<feature type="transmembrane region" description="Helical" evidence="1">
    <location>
        <begin position="52"/>
        <end position="74"/>
    </location>
</feature>
<keyword evidence="1" id="KW-1133">Transmembrane helix</keyword>
<comment type="caution">
    <text evidence="3">The sequence shown here is derived from an EMBL/GenBank/DDBJ whole genome shotgun (WGS) entry which is preliminary data.</text>
</comment>
<evidence type="ECO:0000313" key="3">
    <source>
        <dbReference type="EMBL" id="RUL51766.1"/>
    </source>
</evidence>
<sequence>MSTLTKLQTQKTAFYVLITYVIFQVSGFILVIPPIREFFLQFIHEDGINSGIALAAWWSSMTAGIAFIVCLILINRNKNFWNVFNGEKASILVSIGWGIIGFFLVYFGQIIGAYIEAALGIKAGSENTETIMLVTEVAPIMMLATVFFGPILEEFVFRRVVFGSLIQTQSFWVAGLISSIIFAAIHLDFTHIILYTISGFVFAFLYYKTKRILTSIIAHMLLNGVLTILTLNIDKLQQISDQLTK</sequence>
<reference evidence="3 4" key="1">
    <citation type="submission" date="2018-12" db="EMBL/GenBank/DDBJ databases">
        <title>Lysinibacillus antri sp. nov., isolated from a cave soil.</title>
        <authorList>
            <person name="Narsing Rao M.P."/>
            <person name="Zhang H."/>
            <person name="Dong Z.-Y."/>
            <person name="Niu X.-K."/>
            <person name="Zhang K."/>
            <person name="Fang B.-Z."/>
            <person name="Kang Y.-Q."/>
            <person name="Xiao M."/>
            <person name="Li W.-J."/>
        </authorList>
    </citation>
    <scope>NUCLEOTIDE SEQUENCE [LARGE SCALE GENOMIC DNA]</scope>
    <source>
        <strain evidence="3 4">SYSU K30002</strain>
    </source>
</reference>
<dbReference type="EMBL" id="RYYR01000014">
    <property type="protein sequence ID" value="RUL51766.1"/>
    <property type="molecule type" value="Genomic_DNA"/>
</dbReference>
<feature type="transmembrane region" description="Helical" evidence="1">
    <location>
        <begin position="130"/>
        <end position="148"/>
    </location>
</feature>
<dbReference type="GO" id="GO:0008237">
    <property type="term" value="F:metallopeptidase activity"/>
    <property type="evidence" value="ECO:0007669"/>
    <property type="project" value="UniProtKB-KW"/>
</dbReference>
<dbReference type="Proteomes" id="UP000287910">
    <property type="component" value="Unassembled WGS sequence"/>
</dbReference>
<feature type="transmembrane region" description="Helical" evidence="1">
    <location>
        <begin position="95"/>
        <end position="115"/>
    </location>
</feature>
<organism evidence="3 4">
    <name type="scientific">Lysinibacillus antri</name>
    <dbReference type="NCBI Taxonomy" id="2498145"/>
    <lineage>
        <taxon>Bacteria</taxon>
        <taxon>Bacillati</taxon>
        <taxon>Bacillota</taxon>
        <taxon>Bacilli</taxon>
        <taxon>Bacillales</taxon>
        <taxon>Bacillaceae</taxon>
        <taxon>Lysinibacillus</taxon>
    </lineage>
</organism>
<feature type="domain" description="CAAX prenyl protease 2/Lysostaphin resistance protein A-like" evidence="2">
    <location>
        <begin position="139"/>
        <end position="224"/>
    </location>
</feature>
<keyword evidence="3" id="KW-0482">Metalloprotease</keyword>
<dbReference type="GO" id="GO:0080120">
    <property type="term" value="P:CAAX-box protein maturation"/>
    <property type="evidence" value="ECO:0007669"/>
    <property type="project" value="UniProtKB-ARBA"/>
</dbReference>
<evidence type="ECO:0000313" key="4">
    <source>
        <dbReference type="Proteomes" id="UP000287910"/>
    </source>
</evidence>
<name>A0A3S0PP67_9BACI</name>
<dbReference type="RefSeq" id="WP_126659348.1">
    <property type="nucleotide sequence ID" value="NZ_RYYR01000014.1"/>
</dbReference>